<evidence type="ECO:0000256" key="3">
    <source>
        <dbReference type="ARBA" id="ARBA00009295"/>
    </source>
</evidence>
<dbReference type="GO" id="GO:0006629">
    <property type="term" value="P:lipid metabolic process"/>
    <property type="evidence" value="ECO:0007669"/>
    <property type="project" value="InterPro"/>
</dbReference>
<dbReference type="Pfam" id="PF00487">
    <property type="entry name" value="FA_desaturase"/>
    <property type="match status" value="2"/>
</dbReference>
<dbReference type="GO" id="GO:0016717">
    <property type="term" value="F:oxidoreductase activity, acting on paired donors, with oxidation of a pair of donors resulting in the reduction of molecular oxygen to two molecules of water"/>
    <property type="evidence" value="ECO:0007669"/>
    <property type="project" value="InterPro"/>
</dbReference>
<dbReference type="GO" id="GO:0016020">
    <property type="term" value="C:membrane"/>
    <property type="evidence" value="ECO:0007669"/>
    <property type="project" value="UniProtKB-SubCell"/>
</dbReference>
<comment type="caution">
    <text evidence="10">The sequence shown here is derived from an EMBL/GenBank/DDBJ whole genome shotgun (WGS) entry which is preliminary data.</text>
</comment>
<feature type="region of interest" description="Disordered" evidence="6">
    <location>
        <begin position="1"/>
        <end position="26"/>
    </location>
</feature>
<feature type="transmembrane region" description="Helical" evidence="7">
    <location>
        <begin position="223"/>
        <end position="242"/>
    </location>
</feature>
<feature type="transmembrane region" description="Helical" evidence="7">
    <location>
        <begin position="453"/>
        <end position="473"/>
    </location>
</feature>
<comment type="pathway">
    <text evidence="2">Lipid metabolism.</text>
</comment>
<dbReference type="Gramene" id="PHT67072">
    <property type="protein sequence ID" value="PHT67072"/>
    <property type="gene ID" value="T459_31497"/>
</dbReference>
<sequence>MGGGGNMSNPTAKTELKQNPLQRMPTSKPPFTIGDIKKAIPPHCFKRSLIRSFYYVVRDLSLVSVFYYIASTYFHLLPSPYCYLAWVAYWIVQGCAFTGIWMVSHECGHHAFSDYPWVDDTVGFILHSALLVPYFSLKYSHSRHHSHTNSLDGDQTHVPKIKSELPWFYKYSNNPLVRILLLVTALGLGTFLYWTINFTGKNYGRFACHFDPYAPIYNDRERLWIYISDAGLIATTYVWYRIALAQGLAWVVCIYGMPLLIHNVTLVLVTYLNHTHPSVPHYDSSEWDWLRGALASVDRDFGLLNKVFHNFGDTHVLHHLFTTIPHYHALEATNAIKPLLGEYYQFDGTPIYKALWREFSECIYVEKGSRMGGGGNMSNPTAKTELKQNPLQRMPTSKPPFTIGDIKKAIPPHCFKRSLIRSFYYVVRDLSLVSVFYYIASTYFHLLPSPYCYLAWVAYWIVQGCAFTGIWMVSHECGHHAFSDYPWVDDTVGFILHSALLVPYFSLKYSHSRHHSHTNSLDGDQTHVPKIKSELPWFYKYSNNPLVRILLLVTALGLGTFLYWTINFTGKNYGRFACHFDPYAPIYNDRERLWIYISDAGLIATTYVWYRIALAQGLAWVVCIYGMPLLIHNVTLVLVTYLNHTHPSVPHYDSSEWDWLRGALASVDRDFGLLNKVFHNFGDTHVLHHLFTTIPHYHALEATNAIKPLLGEYYQFDGTPIYKALWREFSECIYVEKGEGSHDNGVFWFKNKH</sequence>
<organism evidence="10 11">
    <name type="scientific">Capsicum annuum</name>
    <name type="common">Capsicum pepper</name>
    <dbReference type="NCBI Taxonomy" id="4072"/>
    <lineage>
        <taxon>Eukaryota</taxon>
        <taxon>Viridiplantae</taxon>
        <taxon>Streptophyta</taxon>
        <taxon>Embryophyta</taxon>
        <taxon>Tracheophyta</taxon>
        <taxon>Spermatophyta</taxon>
        <taxon>Magnoliopsida</taxon>
        <taxon>eudicotyledons</taxon>
        <taxon>Gunneridae</taxon>
        <taxon>Pentapetalae</taxon>
        <taxon>asterids</taxon>
        <taxon>lamiids</taxon>
        <taxon>Solanales</taxon>
        <taxon>Solanaceae</taxon>
        <taxon>Solanoideae</taxon>
        <taxon>Capsiceae</taxon>
        <taxon>Capsicum</taxon>
    </lineage>
</organism>
<feature type="transmembrane region" description="Helical" evidence="7">
    <location>
        <begin position="485"/>
        <end position="505"/>
    </location>
</feature>
<feature type="transmembrane region" description="Helical" evidence="7">
    <location>
        <begin position="55"/>
        <end position="77"/>
    </location>
</feature>
<feature type="transmembrane region" description="Helical" evidence="7">
    <location>
        <begin position="593"/>
        <end position="612"/>
    </location>
</feature>
<keyword evidence="5 7" id="KW-0472">Membrane</keyword>
<protein>
    <submittedName>
        <fullName evidence="10">Omega-6 fatty acid desaturase, endoplasmic reticulum</fullName>
    </submittedName>
</protein>
<reference evidence="10 11" key="2">
    <citation type="journal article" date="2017" name="Genome Biol.">
        <title>New reference genome sequences of hot pepper reveal the massive evolution of plant disease-resistance genes by retroduplication.</title>
        <authorList>
            <person name="Kim S."/>
            <person name="Park J."/>
            <person name="Yeom S.I."/>
            <person name="Kim Y.M."/>
            <person name="Seo E."/>
            <person name="Kim K.T."/>
            <person name="Kim M.S."/>
            <person name="Lee J.M."/>
            <person name="Cheong K."/>
            <person name="Shin H.S."/>
            <person name="Kim S.B."/>
            <person name="Han K."/>
            <person name="Lee J."/>
            <person name="Park M."/>
            <person name="Lee H.A."/>
            <person name="Lee H.Y."/>
            <person name="Lee Y."/>
            <person name="Oh S."/>
            <person name="Lee J.H."/>
            <person name="Choi E."/>
            <person name="Choi E."/>
            <person name="Lee S.E."/>
            <person name="Jeon J."/>
            <person name="Kim H."/>
            <person name="Choi G."/>
            <person name="Song H."/>
            <person name="Lee J."/>
            <person name="Lee S.C."/>
            <person name="Kwon J.K."/>
            <person name="Lee H.Y."/>
            <person name="Koo N."/>
            <person name="Hong Y."/>
            <person name="Kim R.W."/>
            <person name="Kang W.H."/>
            <person name="Huh J.H."/>
            <person name="Kang B.C."/>
            <person name="Yang T.J."/>
            <person name="Lee Y.H."/>
            <person name="Bennetzen J.L."/>
            <person name="Choi D."/>
        </authorList>
    </citation>
    <scope>NUCLEOTIDE SEQUENCE [LARGE SCALE GENOMIC DNA]</scope>
    <source>
        <strain evidence="11">cv. CM334</strain>
    </source>
</reference>
<feature type="domain" description="Fatty acid desaturase" evidence="8">
    <location>
        <begin position="455"/>
        <end position="715"/>
    </location>
</feature>
<reference evidence="10 11" key="1">
    <citation type="journal article" date="2014" name="Nat. Genet.">
        <title>Genome sequence of the hot pepper provides insights into the evolution of pungency in Capsicum species.</title>
        <authorList>
            <person name="Kim S."/>
            <person name="Park M."/>
            <person name="Yeom S.I."/>
            <person name="Kim Y.M."/>
            <person name="Lee J.M."/>
            <person name="Lee H.A."/>
            <person name="Seo E."/>
            <person name="Choi J."/>
            <person name="Cheong K."/>
            <person name="Kim K.T."/>
            <person name="Jung K."/>
            <person name="Lee G.W."/>
            <person name="Oh S.K."/>
            <person name="Bae C."/>
            <person name="Kim S.B."/>
            <person name="Lee H.Y."/>
            <person name="Kim S.Y."/>
            <person name="Kim M.S."/>
            <person name="Kang B.C."/>
            <person name="Jo Y.D."/>
            <person name="Yang H.B."/>
            <person name="Jeong H.J."/>
            <person name="Kang W.H."/>
            <person name="Kwon J.K."/>
            <person name="Shin C."/>
            <person name="Lim J.Y."/>
            <person name="Park J.H."/>
            <person name="Huh J.H."/>
            <person name="Kim J.S."/>
            <person name="Kim B.D."/>
            <person name="Cohen O."/>
            <person name="Paran I."/>
            <person name="Suh M.C."/>
            <person name="Lee S.B."/>
            <person name="Kim Y.K."/>
            <person name="Shin Y."/>
            <person name="Noh S.J."/>
            <person name="Park J."/>
            <person name="Seo Y.S."/>
            <person name="Kwon S.Y."/>
            <person name="Kim H.A."/>
            <person name="Park J.M."/>
            <person name="Kim H.J."/>
            <person name="Choi S.B."/>
            <person name="Bosland P.W."/>
            <person name="Reeves G."/>
            <person name="Jo S.H."/>
            <person name="Lee B.W."/>
            <person name="Cho H.T."/>
            <person name="Choi H.S."/>
            <person name="Lee M.S."/>
            <person name="Yu Y."/>
            <person name="Do Choi Y."/>
            <person name="Park B.S."/>
            <person name="van Deynze A."/>
            <person name="Ashrafi H."/>
            <person name="Hill T."/>
            <person name="Kim W.T."/>
            <person name="Pai H.S."/>
            <person name="Ahn H.K."/>
            <person name="Yeam I."/>
            <person name="Giovannoni J.J."/>
            <person name="Rose J.K."/>
            <person name="Sorensen I."/>
            <person name="Lee S.J."/>
            <person name="Kim R.W."/>
            <person name="Choi I.Y."/>
            <person name="Choi B.S."/>
            <person name="Lim J.S."/>
            <person name="Lee Y.H."/>
            <person name="Choi D."/>
        </authorList>
    </citation>
    <scope>NUCLEOTIDE SEQUENCE [LARGE SCALE GENOMIC DNA]</scope>
    <source>
        <strain evidence="11">cv. CM334</strain>
    </source>
</reference>
<evidence type="ECO:0000313" key="11">
    <source>
        <dbReference type="Proteomes" id="UP000222542"/>
    </source>
</evidence>
<evidence type="ECO:0000256" key="5">
    <source>
        <dbReference type="ARBA" id="ARBA00023136"/>
    </source>
</evidence>
<feature type="transmembrane region" description="Helical" evidence="7">
    <location>
        <begin position="546"/>
        <end position="566"/>
    </location>
</feature>
<keyword evidence="7" id="KW-1133">Transmembrane helix</keyword>
<accession>A0A2G2YBD4</accession>
<evidence type="ECO:0000313" key="10">
    <source>
        <dbReference type="EMBL" id="PHT67072.1"/>
    </source>
</evidence>
<dbReference type="InterPro" id="IPR005804">
    <property type="entry name" value="FA_desaturase_dom"/>
</dbReference>
<feature type="compositionally biased region" description="Polar residues" evidence="6">
    <location>
        <begin position="7"/>
        <end position="25"/>
    </location>
</feature>
<dbReference type="AlphaFoldDB" id="A0A2G2YBD4"/>
<feature type="transmembrane region" description="Helical" evidence="7">
    <location>
        <begin position="248"/>
        <end position="272"/>
    </location>
</feature>
<comment type="similarity">
    <text evidence="3">Belongs to the fatty acid desaturase type 1 family.</text>
</comment>
<keyword evidence="7" id="KW-0812">Transmembrane</keyword>
<evidence type="ECO:0000259" key="8">
    <source>
        <dbReference type="Pfam" id="PF00487"/>
    </source>
</evidence>
<feature type="domain" description="Fatty acid desaturase N-terminal" evidence="9">
    <location>
        <begin position="392"/>
        <end position="433"/>
    </location>
</feature>
<evidence type="ECO:0000256" key="6">
    <source>
        <dbReference type="SAM" id="MobiDB-lite"/>
    </source>
</evidence>
<feature type="transmembrane region" description="Helical" evidence="7">
    <location>
        <begin position="618"/>
        <end position="642"/>
    </location>
</feature>
<dbReference type="PANTHER" id="PTHR32100">
    <property type="entry name" value="OMEGA-6 FATTY ACID DESATURASE, CHLOROPLASTIC"/>
    <property type="match status" value="1"/>
</dbReference>
<comment type="subcellular location">
    <subcellularLocation>
        <location evidence="1">Membrane</location>
    </subcellularLocation>
</comment>
<evidence type="ECO:0000256" key="7">
    <source>
        <dbReference type="SAM" id="Phobius"/>
    </source>
</evidence>
<dbReference type="GO" id="GO:0016491">
    <property type="term" value="F:oxidoreductase activity"/>
    <property type="evidence" value="ECO:0000318"/>
    <property type="project" value="GO_Central"/>
</dbReference>
<feature type="domain" description="Fatty acid desaturase N-terminal" evidence="9">
    <location>
        <begin position="24"/>
        <end position="63"/>
    </location>
</feature>
<gene>
    <name evidence="10" type="ORF">T459_31497</name>
</gene>
<feature type="domain" description="Fatty acid desaturase" evidence="8">
    <location>
        <begin position="85"/>
        <end position="345"/>
    </location>
</feature>
<proteinExistence type="inferred from homology"/>
<feature type="transmembrane region" description="Helical" evidence="7">
    <location>
        <begin position="425"/>
        <end position="447"/>
    </location>
</feature>
<keyword evidence="11" id="KW-1185">Reference proteome</keyword>
<evidence type="ECO:0000256" key="1">
    <source>
        <dbReference type="ARBA" id="ARBA00004370"/>
    </source>
</evidence>
<dbReference type="Pfam" id="PF11960">
    <property type="entry name" value="DUF3474"/>
    <property type="match status" value="2"/>
</dbReference>
<dbReference type="Proteomes" id="UP000222542">
    <property type="component" value="Unassembled WGS sequence"/>
</dbReference>
<name>A0A2G2YBD4_CAPAN</name>
<feature type="transmembrane region" description="Helical" evidence="7">
    <location>
        <begin position="176"/>
        <end position="196"/>
    </location>
</feature>
<dbReference type="STRING" id="4072.A0A2G2YBD4"/>
<dbReference type="OMA" id="WREFSEC"/>
<feature type="transmembrane region" description="Helical" evidence="7">
    <location>
        <begin position="83"/>
        <end position="103"/>
    </location>
</feature>
<dbReference type="CDD" id="cd03507">
    <property type="entry name" value="Delta12-FADS-like"/>
    <property type="match status" value="2"/>
</dbReference>
<dbReference type="EMBL" id="AYRZ02000012">
    <property type="protein sequence ID" value="PHT67072.1"/>
    <property type="molecule type" value="Genomic_DNA"/>
</dbReference>
<keyword evidence="4" id="KW-0560">Oxidoreductase</keyword>
<dbReference type="InterPro" id="IPR021863">
    <property type="entry name" value="FAS_N"/>
</dbReference>
<evidence type="ECO:0000259" key="9">
    <source>
        <dbReference type="Pfam" id="PF11960"/>
    </source>
</evidence>
<dbReference type="InterPro" id="IPR012171">
    <property type="entry name" value="Fatty_acid_desaturase"/>
</dbReference>
<evidence type="ECO:0000256" key="2">
    <source>
        <dbReference type="ARBA" id="ARBA00005189"/>
    </source>
</evidence>
<evidence type="ECO:0000256" key="4">
    <source>
        <dbReference type="ARBA" id="ARBA00023002"/>
    </source>
</evidence>